<dbReference type="InterPro" id="IPR015424">
    <property type="entry name" value="PyrdxlP-dep_Trfase"/>
</dbReference>
<dbReference type="EC" id="2.3.1.47" evidence="10"/>
<dbReference type="InterPro" id="IPR015421">
    <property type="entry name" value="PyrdxlP-dep_Trfase_major"/>
</dbReference>
<dbReference type="UniPathway" id="UPA00078"/>
<dbReference type="GO" id="GO:0030170">
    <property type="term" value="F:pyridoxal phosphate binding"/>
    <property type="evidence" value="ECO:0007669"/>
    <property type="project" value="InterPro"/>
</dbReference>
<dbReference type="AlphaFoldDB" id="D6SQS9"/>
<dbReference type="eggNOG" id="COG0156">
    <property type="taxonomic scope" value="Bacteria"/>
</dbReference>
<keyword evidence="14" id="KW-1185">Reference proteome</keyword>
<dbReference type="InterPro" id="IPR004839">
    <property type="entry name" value="Aminotransferase_I/II_large"/>
</dbReference>
<keyword evidence="6" id="KW-0093">Biotin biosynthesis</keyword>
<feature type="modified residue" description="N6-(pyridoxal phosphate)lysine" evidence="9">
    <location>
        <position position="236"/>
    </location>
</feature>
<evidence type="ECO:0000256" key="7">
    <source>
        <dbReference type="ARBA" id="ARBA00022898"/>
    </source>
</evidence>
<evidence type="ECO:0000256" key="9">
    <source>
        <dbReference type="PIRSR" id="PIRSR604723-51"/>
    </source>
</evidence>
<evidence type="ECO:0000256" key="11">
    <source>
        <dbReference type="SAM" id="MobiDB-lite"/>
    </source>
</evidence>
<comment type="caution">
    <text evidence="13">The sequence shown here is derived from an EMBL/GenBank/DDBJ whole genome shotgun (WGS) entry which is preliminary data.</text>
</comment>
<sequence length="388" mass="42775">MTTKHYPPPGKKMPQSHERSIPAVDHGPDLYLDFQGQRLLNLASNNYLGLAGSKEMKEASIRAVEEFGTSSGASRLISGNYSLYTALEEELCRFKGTDAALVFGSGYAANLGILSTLAHRKCLVFSDRLNHASIIDGITLSRATHVRYRHADPEHLEYLLAQKPVQAPKILITDTVFSMDGDRAPLPEILNLCKKYRVLTIADEAHATGILGRGRGLVHELDLEQEMDLHMGTFSKALGSYGGYVAGSRELIDLLVNRARSFIYSTSLPPAVVGACLEALRQVQASPQQGEKLLDLSRQIRSFLQRLGYDTGKSTTQIIPVIMKKSRAVLQAREDLVRAGIYAGAIRPPTVPEDSARLRICLRADMTHKEIEVVQKAFSTISARQYQT</sequence>
<dbReference type="PANTHER" id="PTHR13693:SF100">
    <property type="entry name" value="8-AMINO-7-OXONONANOATE SYNTHASE"/>
    <property type="match status" value="1"/>
</dbReference>
<comment type="pathway">
    <text evidence="2 10">Cofactor biosynthesis; biotin biosynthesis.</text>
</comment>
<dbReference type="InterPro" id="IPR001917">
    <property type="entry name" value="Aminotrans_II_pyridoxalP_BS"/>
</dbReference>
<dbReference type="InterPro" id="IPR050087">
    <property type="entry name" value="AON_synthase_class-II"/>
</dbReference>
<dbReference type="GO" id="GO:0008710">
    <property type="term" value="F:8-amino-7-oxononanoate synthase activity"/>
    <property type="evidence" value="ECO:0007669"/>
    <property type="project" value="UniProtKB-UniRule"/>
</dbReference>
<dbReference type="EMBL" id="ACJN02000002">
    <property type="protein sequence ID" value="EFI35105.1"/>
    <property type="molecule type" value="Genomic_DNA"/>
</dbReference>
<dbReference type="Proteomes" id="UP000005496">
    <property type="component" value="Unassembled WGS sequence"/>
</dbReference>
<evidence type="ECO:0000256" key="2">
    <source>
        <dbReference type="ARBA" id="ARBA00004746"/>
    </source>
</evidence>
<comment type="subunit">
    <text evidence="4 10">Homodimer.</text>
</comment>
<dbReference type="InterPro" id="IPR015422">
    <property type="entry name" value="PyrdxlP-dep_Trfase_small"/>
</dbReference>
<comment type="cofactor">
    <cofactor evidence="1 9 10">
        <name>pyridoxal 5'-phosphate</name>
        <dbReference type="ChEBI" id="CHEBI:597326"/>
    </cofactor>
</comment>
<dbReference type="Pfam" id="PF00155">
    <property type="entry name" value="Aminotran_1_2"/>
    <property type="match status" value="1"/>
</dbReference>
<dbReference type="GO" id="GO:0009102">
    <property type="term" value="P:biotin biosynthetic process"/>
    <property type="evidence" value="ECO:0007669"/>
    <property type="project" value="UniProtKB-UniRule"/>
</dbReference>
<gene>
    <name evidence="13" type="ORF">Dthio_PD2499</name>
</gene>
<evidence type="ECO:0000313" key="13">
    <source>
        <dbReference type="EMBL" id="EFI35105.1"/>
    </source>
</evidence>
<protein>
    <recommendedName>
        <fullName evidence="10">8-amino-7-ketopelargonate synthase</fullName>
        <ecNumber evidence="10">2.3.1.47</ecNumber>
    </recommendedName>
</protein>
<comment type="function">
    <text evidence="10">Catalyzes the decarboxylative condensation of pimeloyl-[acyl-carrier protein] and L-alanine to produce 8-amino-7-oxononanoate (AON), [acyl-carrier protein], and carbon dioxide.</text>
</comment>
<evidence type="ECO:0000256" key="1">
    <source>
        <dbReference type="ARBA" id="ARBA00001933"/>
    </source>
</evidence>
<keyword evidence="13" id="KW-0012">Acyltransferase</keyword>
<evidence type="ECO:0000256" key="6">
    <source>
        <dbReference type="ARBA" id="ARBA00022756"/>
    </source>
</evidence>
<dbReference type="Gene3D" id="3.90.1150.10">
    <property type="entry name" value="Aspartate Aminotransferase, domain 1"/>
    <property type="match status" value="1"/>
</dbReference>
<name>D6SQS9_9BACT</name>
<dbReference type="InterPro" id="IPR004723">
    <property type="entry name" value="AONS_Archaea/Proteobacteria"/>
</dbReference>
<proteinExistence type="inferred from homology"/>
<dbReference type="FunFam" id="3.40.640.10:FF:000006">
    <property type="entry name" value="5-aminolevulinate synthase, mitochondrial"/>
    <property type="match status" value="1"/>
</dbReference>
<comment type="similarity">
    <text evidence="3 10">Belongs to the class-II pyridoxal-phosphate-dependent aminotransferase family. BioF subfamily.</text>
</comment>
<feature type="region of interest" description="Disordered" evidence="11">
    <location>
        <begin position="1"/>
        <end position="20"/>
    </location>
</feature>
<dbReference type="PANTHER" id="PTHR13693">
    <property type="entry name" value="CLASS II AMINOTRANSFERASE/8-AMINO-7-OXONONANOATE SYNTHASE"/>
    <property type="match status" value="1"/>
</dbReference>
<dbReference type="NCBIfam" id="TIGR00858">
    <property type="entry name" value="bioF"/>
    <property type="match status" value="1"/>
</dbReference>
<evidence type="ECO:0000256" key="5">
    <source>
        <dbReference type="ARBA" id="ARBA00022679"/>
    </source>
</evidence>
<accession>D6SQS9</accession>
<dbReference type="CDD" id="cd06454">
    <property type="entry name" value="KBL_like"/>
    <property type="match status" value="1"/>
</dbReference>
<keyword evidence="7 9" id="KW-0663">Pyridoxal phosphate</keyword>
<feature type="domain" description="Aminotransferase class I/classII large" evidence="12">
    <location>
        <begin position="39"/>
        <end position="376"/>
    </location>
</feature>
<dbReference type="PROSITE" id="PS00599">
    <property type="entry name" value="AA_TRANSFER_CLASS_2"/>
    <property type="match status" value="1"/>
</dbReference>
<reference evidence="13" key="1">
    <citation type="submission" date="2010-05" db="EMBL/GenBank/DDBJ databases">
        <title>The draft genome of Desulfonatronospira thiodismutans ASO3-1.</title>
        <authorList>
            <consortium name="US DOE Joint Genome Institute (JGI-PGF)"/>
            <person name="Lucas S."/>
            <person name="Copeland A."/>
            <person name="Lapidus A."/>
            <person name="Cheng J.-F."/>
            <person name="Bruce D."/>
            <person name="Goodwin L."/>
            <person name="Pitluck S."/>
            <person name="Chertkov O."/>
            <person name="Brettin T."/>
            <person name="Detter J.C."/>
            <person name="Han C."/>
            <person name="Land M.L."/>
            <person name="Hauser L."/>
            <person name="Kyrpides N."/>
            <person name="Mikhailova N."/>
            <person name="Muyzer G."/>
            <person name="Woyke T."/>
        </authorList>
    </citation>
    <scope>NUCLEOTIDE SEQUENCE [LARGE SCALE GENOMIC DNA]</scope>
    <source>
        <strain evidence="13">ASO3-1</strain>
    </source>
</reference>
<dbReference type="Gene3D" id="3.40.640.10">
    <property type="entry name" value="Type I PLP-dependent aspartate aminotransferase-like (Major domain)"/>
    <property type="match status" value="1"/>
</dbReference>
<keyword evidence="5 10" id="KW-0808">Transferase</keyword>
<comment type="catalytic activity">
    <reaction evidence="8 10">
        <text>6-carboxyhexanoyl-[ACP] + L-alanine + H(+) = (8S)-8-amino-7-oxononanoate + holo-[ACP] + CO2</text>
        <dbReference type="Rhea" id="RHEA:42288"/>
        <dbReference type="Rhea" id="RHEA-COMP:9685"/>
        <dbReference type="Rhea" id="RHEA-COMP:9955"/>
        <dbReference type="ChEBI" id="CHEBI:15378"/>
        <dbReference type="ChEBI" id="CHEBI:16526"/>
        <dbReference type="ChEBI" id="CHEBI:57972"/>
        <dbReference type="ChEBI" id="CHEBI:64479"/>
        <dbReference type="ChEBI" id="CHEBI:78846"/>
        <dbReference type="ChEBI" id="CHEBI:149468"/>
        <dbReference type="EC" id="2.3.1.47"/>
    </reaction>
</comment>
<evidence type="ECO:0000313" key="14">
    <source>
        <dbReference type="Proteomes" id="UP000005496"/>
    </source>
</evidence>
<feature type="compositionally biased region" description="Pro residues" evidence="11">
    <location>
        <begin position="1"/>
        <end position="11"/>
    </location>
</feature>
<evidence type="ECO:0000256" key="3">
    <source>
        <dbReference type="ARBA" id="ARBA00010008"/>
    </source>
</evidence>
<evidence type="ECO:0000256" key="8">
    <source>
        <dbReference type="ARBA" id="ARBA00047715"/>
    </source>
</evidence>
<organism evidence="13 14">
    <name type="scientific">Desulfonatronospira thiodismutans ASO3-1</name>
    <dbReference type="NCBI Taxonomy" id="555779"/>
    <lineage>
        <taxon>Bacteria</taxon>
        <taxon>Pseudomonadati</taxon>
        <taxon>Thermodesulfobacteriota</taxon>
        <taxon>Desulfovibrionia</taxon>
        <taxon>Desulfovibrionales</taxon>
        <taxon>Desulfonatronovibrionaceae</taxon>
        <taxon>Desulfonatronospira</taxon>
    </lineage>
</organism>
<dbReference type="SUPFAM" id="SSF53383">
    <property type="entry name" value="PLP-dependent transferases"/>
    <property type="match status" value="1"/>
</dbReference>
<evidence type="ECO:0000259" key="12">
    <source>
        <dbReference type="Pfam" id="PF00155"/>
    </source>
</evidence>
<evidence type="ECO:0000256" key="4">
    <source>
        <dbReference type="ARBA" id="ARBA00011738"/>
    </source>
</evidence>
<evidence type="ECO:0000256" key="10">
    <source>
        <dbReference type="RuleBase" id="RU003693"/>
    </source>
</evidence>